<evidence type="ECO:0000313" key="2">
    <source>
        <dbReference type="EMBL" id="QEN09170.1"/>
    </source>
</evidence>
<organism evidence="2 3">
    <name type="scientific">Oceanispirochaeta crateris</name>
    <dbReference type="NCBI Taxonomy" id="2518645"/>
    <lineage>
        <taxon>Bacteria</taxon>
        <taxon>Pseudomonadati</taxon>
        <taxon>Spirochaetota</taxon>
        <taxon>Spirochaetia</taxon>
        <taxon>Spirochaetales</taxon>
        <taxon>Spirochaetaceae</taxon>
        <taxon>Oceanispirochaeta</taxon>
    </lineage>
</organism>
<reference evidence="2 3" key="1">
    <citation type="submission" date="2019-02" db="EMBL/GenBank/DDBJ databases">
        <title>Complete Genome Sequence and Methylome Analysis of free living Spirochaetas.</title>
        <authorList>
            <person name="Fomenkov A."/>
            <person name="Dubinina G."/>
            <person name="Leshcheva N."/>
            <person name="Mikheeva N."/>
            <person name="Grabovich M."/>
            <person name="Vincze T."/>
            <person name="Roberts R.J."/>
        </authorList>
    </citation>
    <scope>NUCLEOTIDE SEQUENCE [LARGE SCALE GENOMIC DNA]</scope>
    <source>
        <strain evidence="2 3">K2</strain>
    </source>
</reference>
<dbReference type="CDD" id="cd06262">
    <property type="entry name" value="metallo-hydrolase-like_MBL-fold"/>
    <property type="match status" value="1"/>
</dbReference>
<dbReference type="Gene3D" id="3.60.15.10">
    <property type="entry name" value="Ribonuclease Z/Hydroxyacylglutathione hydrolase-like"/>
    <property type="match status" value="1"/>
</dbReference>
<dbReference type="InterPro" id="IPR050114">
    <property type="entry name" value="UPF0173_UPF0282_UlaG_hydrolase"/>
</dbReference>
<protein>
    <submittedName>
        <fullName evidence="2">MBL fold metallo-hydrolase</fullName>
    </submittedName>
</protein>
<dbReference type="PANTHER" id="PTHR43546">
    <property type="entry name" value="UPF0173 METAL-DEPENDENT HYDROLASE MJ1163-RELATED"/>
    <property type="match status" value="1"/>
</dbReference>
<dbReference type="AlphaFoldDB" id="A0A5C1QQC1"/>
<sequence length="263" mass="29748">MVWRIGLDNNEVKLKYLGINGFEFSVGGNILLIDPYVSRTRADEPCSHQQTVRRHIHQADTIFLTHSHWDHLADIPEIVEITGAAVYGSLTSCNSLKSCSVPEDRINQFISYIPYSCGPFVVTPIPSLHKLPCLYPGEYDDIPERLLMRHEFLEGGTWAFLVEVESTSFLILGSANYIASELDGKKTDYLIVSISGRTPEFMTDLHSIFSFQYCIPSHFDFFDTPLENAGIRVSVDEFTEEMRAIDPEIVILKPTPLSFIPIK</sequence>
<gene>
    <name evidence="2" type="ORF">EXM22_14715</name>
</gene>
<dbReference type="PANTHER" id="PTHR43546:SF3">
    <property type="entry name" value="UPF0173 METAL-DEPENDENT HYDROLASE MJ1163"/>
    <property type="match status" value="1"/>
</dbReference>
<dbReference type="Proteomes" id="UP000324209">
    <property type="component" value="Chromosome"/>
</dbReference>
<evidence type="ECO:0000259" key="1">
    <source>
        <dbReference type="Pfam" id="PF12706"/>
    </source>
</evidence>
<dbReference type="SUPFAM" id="SSF56281">
    <property type="entry name" value="Metallo-hydrolase/oxidoreductase"/>
    <property type="match status" value="1"/>
</dbReference>
<dbReference type="OrthoDB" id="9803916at2"/>
<evidence type="ECO:0000313" key="3">
    <source>
        <dbReference type="Proteomes" id="UP000324209"/>
    </source>
</evidence>
<keyword evidence="3" id="KW-1185">Reference proteome</keyword>
<dbReference type="GO" id="GO:0016787">
    <property type="term" value="F:hydrolase activity"/>
    <property type="evidence" value="ECO:0007669"/>
    <property type="project" value="UniProtKB-KW"/>
</dbReference>
<name>A0A5C1QQC1_9SPIO</name>
<dbReference type="EMBL" id="CP036150">
    <property type="protein sequence ID" value="QEN09170.1"/>
    <property type="molecule type" value="Genomic_DNA"/>
</dbReference>
<keyword evidence="2" id="KW-0378">Hydrolase</keyword>
<accession>A0A5C1QQC1</accession>
<dbReference type="InterPro" id="IPR001279">
    <property type="entry name" value="Metallo-B-lactamas"/>
</dbReference>
<dbReference type="Pfam" id="PF12706">
    <property type="entry name" value="Lactamase_B_2"/>
    <property type="match status" value="1"/>
</dbReference>
<dbReference type="InterPro" id="IPR036866">
    <property type="entry name" value="RibonucZ/Hydroxyglut_hydro"/>
</dbReference>
<dbReference type="KEGG" id="ock:EXM22_14715"/>
<feature type="domain" description="Metallo-beta-lactamase" evidence="1">
    <location>
        <begin position="31"/>
        <end position="206"/>
    </location>
</feature>
<proteinExistence type="predicted"/>